<evidence type="ECO:0000313" key="3">
    <source>
        <dbReference type="Proteomes" id="UP000176998"/>
    </source>
</evidence>
<protein>
    <submittedName>
        <fullName evidence="2">Uncharacterized protein</fullName>
    </submittedName>
</protein>
<dbReference type="RefSeq" id="XP_022476285.1">
    <property type="nucleotide sequence ID" value="XM_022617271.1"/>
</dbReference>
<proteinExistence type="predicted"/>
<feature type="compositionally biased region" description="Basic and acidic residues" evidence="1">
    <location>
        <begin position="1"/>
        <end position="10"/>
    </location>
</feature>
<dbReference type="EMBL" id="MJBS01000039">
    <property type="protein sequence ID" value="OHE99136.1"/>
    <property type="molecule type" value="Genomic_DNA"/>
</dbReference>
<dbReference type="AlphaFoldDB" id="A0A1G4BCR1"/>
<reference evidence="2 3" key="1">
    <citation type="submission" date="2016-09" db="EMBL/GenBank/DDBJ databases">
        <authorList>
            <person name="Capua I."/>
            <person name="De Benedictis P."/>
            <person name="Joannis T."/>
            <person name="Lombin L.H."/>
            <person name="Cattoli G."/>
        </authorList>
    </citation>
    <scope>NUCLEOTIDE SEQUENCE [LARGE SCALE GENOMIC DNA]</scope>
    <source>
        <strain evidence="2 3">IMI 309357</strain>
    </source>
</reference>
<organism evidence="2 3">
    <name type="scientific">Colletotrichum orchidophilum</name>
    <dbReference type="NCBI Taxonomy" id="1209926"/>
    <lineage>
        <taxon>Eukaryota</taxon>
        <taxon>Fungi</taxon>
        <taxon>Dikarya</taxon>
        <taxon>Ascomycota</taxon>
        <taxon>Pezizomycotina</taxon>
        <taxon>Sordariomycetes</taxon>
        <taxon>Hypocreomycetidae</taxon>
        <taxon>Glomerellales</taxon>
        <taxon>Glomerellaceae</taxon>
        <taxon>Colletotrichum</taxon>
    </lineage>
</organism>
<comment type="caution">
    <text evidence="2">The sequence shown here is derived from an EMBL/GenBank/DDBJ whole genome shotgun (WGS) entry which is preliminary data.</text>
</comment>
<dbReference type="GeneID" id="34558781"/>
<sequence length="65" mass="7040">MPTKGQDPRAADAAAADRAAQKSPPHPGDPPLLRLGHPEGNLLLQEDLLDGSEYRGYSVFYAWLP</sequence>
<gene>
    <name evidence="2" type="ORF">CORC01_05629</name>
</gene>
<keyword evidence="3" id="KW-1185">Reference proteome</keyword>
<evidence type="ECO:0000313" key="2">
    <source>
        <dbReference type="EMBL" id="OHE99136.1"/>
    </source>
</evidence>
<accession>A0A1G4BCR1</accession>
<name>A0A1G4BCR1_9PEZI</name>
<feature type="region of interest" description="Disordered" evidence="1">
    <location>
        <begin position="1"/>
        <end position="37"/>
    </location>
</feature>
<dbReference type="Proteomes" id="UP000176998">
    <property type="component" value="Unassembled WGS sequence"/>
</dbReference>
<evidence type="ECO:0000256" key="1">
    <source>
        <dbReference type="SAM" id="MobiDB-lite"/>
    </source>
</evidence>